<dbReference type="PANTHER" id="PTHR11434">
    <property type="entry name" value="NADH-UBIQUINONE OXIDOREDUCTASE SUBUNIT ND4L"/>
    <property type="match status" value="1"/>
</dbReference>
<comment type="similarity">
    <text evidence="2 17">Belongs to the complex I subunit 4L family.</text>
</comment>
<evidence type="ECO:0000313" key="18">
    <source>
        <dbReference type="EMBL" id="QOD97582.1"/>
    </source>
</evidence>
<dbReference type="GO" id="GO:0030964">
    <property type="term" value="C:NADH dehydrogenase complex"/>
    <property type="evidence" value="ECO:0007669"/>
    <property type="project" value="TreeGrafter"/>
</dbReference>
<keyword evidence="9 17" id="KW-0249">Electron transport</keyword>
<dbReference type="InterPro" id="IPR039428">
    <property type="entry name" value="NUOK/Mnh_C1-like"/>
</dbReference>
<dbReference type="GO" id="GO:0005743">
    <property type="term" value="C:mitochondrial inner membrane"/>
    <property type="evidence" value="ECO:0007669"/>
    <property type="project" value="UniProtKB-SubCell"/>
</dbReference>
<evidence type="ECO:0000256" key="7">
    <source>
        <dbReference type="ARBA" id="ARBA00022692"/>
    </source>
</evidence>
<evidence type="ECO:0000256" key="15">
    <source>
        <dbReference type="ARBA" id="ARBA00043911"/>
    </source>
</evidence>
<evidence type="ECO:0000256" key="2">
    <source>
        <dbReference type="ARBA" id="ARBA00010519"/>
    </source>
</evidence>
<keyword evidence="13 17" id="KW-0496">Mitochondrion</keyword>
<evidence type="ECO:0000256" key="6">
    <source>
        <dbReference type="ARBA" id="ARBA00022660"/>
    </source>
</evidence>
<dbReference type="GO" id="GO:0098803">
    <property type="term" value="C:respiratory chain complex"/>
    <property type="evidence" value="ECO:0007669"/>
    <property type="project" value="UniProtKB-ARBA"/>
</dbReference>
<dbReference type="Gene3D" id="1.10.287.3510">
    <property type="match status" value="1"/>
</dbReference>
<keyword evidence="5 17" id="KW-0813">Transport</keyword>
<dbReference type="GO" id="GO:0008137">
    <property type="term" value="F:NADH dehydrogenase (ubiquinone) activity"/>
    <property type="evidence" value="ECO:0007669"/>
    <property type="project" value="UniProtKB-EC"/>
</dbReference>
<evidence type="ECO:0000256" key="17">
    <source>
        <dbReference type="RuleBase" id="RU004419"/>
    </source>
</evidence>
<keyword evidence="12 17" id="KW-0830">Ubiquinone</keyword>
<keyword evidence="11 17" id="KW-0520">NAD</keyword>
<gene>
    <name evidence="18" type="primary">ND4L</name>
</gene>
<evidence type="ECO:0000256" key="11">
    <source>
        <dbReference type="ARBA" id="ARBA00023027"/>
    </source>
</evidence>
<name>A0A7L8DBF8_BARMA</name>
<evidence type="ECO:0000256" key="9">
    <source>
        <dbReference type="ARBA" id="ARBA00022982"/>
    </source>
</evidence>
<comment type="catalytic activity">
    <reaction evidence="16">
        <text>a ubiquinone + NADH + 5 H(+)(in) = a ubiquinol + NAD(+) + 4 H(+)(out)</text>
        <dbReference type="Rhea" id="RHEA:29091"/>
        <dbReference type="Rhea" id="RHEA-COMP:9565"/>
        <dbReference type="Rhea" id="RHEA-COMP:9566"/>
        <dbReference type="ChEBI" id="CHEBI:15378"/>
        <dbReference type="ChEBI" id="CHEBI:16389"/>
        <dbReference type="ChEBI" id="CHEBI:17976"/>
        <dbReference type="ChEBI" id="CHEBI:57540"/>
        <dbReference type="ChEBI" id="CHEBI:57945"/>
        <dbReference type="EC" id="7.1.1.2"/>
    </reaction>
    <physiologicalReaction direction="left-to-right" evidence="16">
        <dbReference type="Rhea" id="RHEA:29092"/>
    </physiologicalReaction>
</comment>
<dbReference type="InterPro" id="IPR001133">
    <property type="entry name" value="NADH_UbQ_OxRdtase_chain4L/K"/>
</dbReference>
<geneLocation type="mitochondrion" evidence="18"/>
<evidence type="ECO:0000256" key="13">
    <source>
        <dbReference type="ARBA" id="ARBA00023128"/>
    </source>
</evidence>
<evidence type="ECO:0000256" key="8">
    <source>
        <dbReference type="ARBA" id="ARBA00022967"/>
    </source>
</evidence>
<feature type="transmembrane region" description="Helical" evidence="17">
    <location>
        <begin position="32"/>
        <end position="53"/>
    </location>
</feature>
<sequence length="100" mass="10952">MTFFMPLTHLCFYSAFALSGLGLAFHRTHLVSALLCLESMMLSMYIALSIWPVENQATSFTLTPVLMLTFSACEAGTGLAMLVASTRTHGSDHLHNLNLL</sequence>
<dbReference type="Pfam" id="PF00420">
    <property type="entry name" value="Oxidored_q2"/>
    <property type="match status" value="1"/>
</dbReference>
<feature type="transmembrane region" description="Helical" evidence="17">
    <location>
        <begin position="6"/>
        <end position="25"/>
    </location>
</feature>
<evidence type="ECO:0000256" key="4">
    <source>
        <dbReference type="ARBA" id="ARBA00016612"/>
    </source>
</evidence>
<evidence type="ECO:0000256" key="3">
    <source>
        <dbReference type="ARBA" id="ARBA00012944"/>
    </source>
</evidence>
<dbReference type="GO" id="GO:1902495">
    <property type="term" value="C:transmembrane transporter complex"/>
    <property type="evidence" value="ECO:0007669"/>
    <property type="project" value="UniProtKB-ARBA"/>
</dbReference>
<protein>
    <recommendedName>
        <fullName evidence="4 17">NADH-ubiquinone oxidoreductase chain 4L</fullName>
        <ecNumber evidence="3 17">7.1.1.2</ecNumber>
    </recommendedName>
</protein>
<keyword evidence="14 17" id="KW-0472">Membrane</keyword>
<keyword evidence="7 17" id="KW-0812">Transmembrane</keyword>
<dbReference type="GO" id="GO:0042773">
    <property type="term" value="P:ATP synthesis coupled electron transport"/>
    <property type="evidence" value="ECO:0007669"/>
    <property type="project" value="UniProtKB-UniRule"/>
</dbReference>
<evidence type="ECO:0000256" key="10">
    <source>
        <dbReference type="ARBA" id="ARBA00022989"/>
    </source>
</evidence>
<keyword evidence="6 17" id="KW-0679">Respiratory chain</keyword>
<evidence type="ECO:0000256" key="12">
    <source>
        <dbReference type="ARBA" id="ARBA00023075"/>
    </source>
</evidence>
<proteinExistence type="inferred from homology"/>
<comment type="subcellular location">
    <subcellularLocation>
        <location evidence="17">Mitochondrion inner membrane</location>
        <topology evidence="17">Multi-pass membrane protein</topology>
    </subcellularLocation>
    <subcellularLocation>
        <location evidence="1">Mitochondrion membrane</location>
        <topology evidence="1">Multi-pass membrane protein</topology>
    </subcellularLocation>
</comment>
<evidence type="ECO:0000256" key="5">
    <source>
        <dbReference type="ARBA" id="ARBA00022448"/>
    </source>
</evidence>
<dbReference type="EC" id="7.1.1.2" evidence="3 17"/>
<evidence type="ECO:0000256" key="16">
    <source>
        <dbReference type="ARBA" id="ARBA00048769"/>
    </source>
</evidence>
<evidence type="ECO:0000256" key="1">
    <source>
        <dbReference type="ARBA" id="ARBA00004225"/>
    </source>
</evidence>
<dbReference type="GO" id="GO:0016651">
    <property type="term" value="F:oxidoreductase activity, acting on NAD(P)H"/>
    <property type="evidence" value="ECO:0007669"/>
    <property type="project" value="InterPro"/>
</dbReference>
<dbReference type="PANTHER" id="PTHR11434:SF0">
    <property type="entry name" value="NADH-UBIQUINONE OXIDOREDUCTASE CHAIN 4L"/>
    <property type="match status" value="1"/>
</dbReference>
<dbReference type="AlphaFoldDB" id="A0A7L8DBF8"/>
<keyword evidence="10 17" id="KW-1133">Transmembrane helix</keyword>
<dbReference type="EMBL" id="MN356187">
    <property type="protein sequence ID" value="QOD97582.1"/>
    <property type="molecule type" value="Genomic_DNA"/>
</dbReference>
<keyword evidence="17" id="KW-0999">Mitochondrion inner membrane</keyword>
<reference evidence="18" key="1">
    <citation type="submission" date="2019-08" db="EMBL/GenBank/DDBJ databases">
        <title>Densely sampling genomes across the diversity of birds increases power of comparative genomics analyses.</title>
        <authorList>
            <consortium name="B10K project Consortium"/>
            <person name="Feng S."/>
            <person name="Stiller J."/>
            <person name="Andreu-Sanchez S."/>
            <person name="Margaryan A."/>
            <person name="Chen W."/>
            <person name="Paten B."/>
            <person name="Zhang G."/>
        </authorList>
    </citation>
    <scope>NUCLEOTIDE SEQUENCE</scope>
</reference>
<comment type="function">
    <text evidence="15">Core subunit of the mitochondrial membrane respiratory chain NADH dehydrogenase (Complex I) which catalyzes electron transfer from NADH through the respiratory chain, using ubiquinone as an electron acceptor. Part of the enzyme membrane arm which is embedded in the lipid bilayer and involved in proton translocation.</text>
</comment>
<evidence type="ECO:0000256" key="14">
    <source>
        <dbReference type="ARBA" id="ARBA00023136"/>
    </source>
</evidence>
<accession>A0A7L8DBF8</accession>
<dbReference type="FunFam" id="1.10.287.3510:FF:000002">
    <property type="entry name" value="NADH-ubiquinone oxidoreductase chain 4L"/>
    <property type="match status" value="1"/>
</dbReference>
<feature type="transmembrane region" description="Helical" evidence="17">
    <location>
        <begin position="65"/>
        <end position="84"/>
    </location>
</feature>
<keyword evidence="8 17" id="KW-1278">Translocase</keyword>
<organism evidence="18">
    <name type="scientific">Baryphthengus martii</name>
    <name type="common">Rufous motmot</name>
    <dbReference type="NCBI Taxonomy" id="176943"/>
    <lineage>
        <taxon>Eukaryota</taxon>
        <taxon>Metazoa</taxon>
        <taxon>Chordata</taxon>
        <taxon>Craniata</taxon>
        <taxon>Vertebrata</taxon>
        <taxon>Euteleostomi</taxon>
        <taxon>Archelosauria</taxon>
        <taxon>Archosauria</taxon>
        <taxon>Dinosauria</taxon>
        <taxon>Saurischia</taxon>
        <taxon>Theropoda</taxon>
        <taxon>Coelurosauria</taxon>
        <taxon>Aves</taxon>
        <taxon>Neognathae</taxon>
        <taxon>Neoaves</taxon>
        <taxon>Telluraves</taxon>
        <taxon>Coraciimorphae</taxon>
        <taxon>Coraciiformes</taxon>
        <taxon>Momotidae</taxon>
        <taxon>Baryphthengus</taxon>
    </lineage>
</organism>